<dbReference type="Proteomes" id="UP000253606">
    <property type="component" value="Chromosome"/>
</dbReference>
<evidence type="ECO:0000256" key="2">
    <source>
        <dbReference type="ARBA" id="ARBA00023125"/>
    </source>
</evidence>
<dbReference type="Gene3D" id="1.10.260.40">
    <property type="entry name" value="lambda repressor-like DNA-binding domains"/>
    <property type="match status" value="1"/>
</dbReference>
<dbReference type="CDD" id="cd01392">
    <property type="entry name" value="HTH_LacI"/>
    <property type="match status" value="1"/>
</dbReference>
<evidence type="ECO:0000313" key="5">
    <source>
        <dbReference type="EMBL" id="AXC10798.1"/>
    </source>
</evidence>
<dbReference type="GO" id="GO:0003700">
    <property type="term" value="F:DNA-binding transcription factor activity"/>
    <property type="evidence" value="ECO:0007669"/>
    <property type="project" value="TreeGrafter"/>
</dbReference>
<keyword evidence="1" id="KW-0805">Transcription regulation</keyword>
<organism evidence="5 6">
    <name type="scientific">Acidisarcina polymorpha</name>
    <dbReference type="NCBI Taxonomy" id="2211140"/>
    <lineage>
        <taxon>Bacteria</taxon>
        <taxon>Pseudomonadati</taxon>
        <taxon>Acidobacteriota</taxon>
        <taxon>Terriglobia</taxon>
        <taxon>Terriglobales</taxon>
        <taxon>Acidobacteriaceae</taxon>
        <taxon>Acidisarcina</taxon>
    </lineage>
</organism>
<name>A0A2Z5FVA7_9BACT</name>
<dbReference type="SUPFAM" id="SSF53822">
    <property type="entry name" value="Periplasmic binding protein-like I"/>
    <property type="match status" value="1"/>
</dbReference>
<evidence type="ECO:0000259" key="4">
    <source>
        <dbReference type="PROSITE" id="PS50932"/>
    </source>
</evidence>
<dbReference type="InterPro" id="IPR010982">
    <property type="entry name" value="Lambda_DNA-bd_dom_sf"/>
</dbReference>
<dbReference type="PANTHER" id="PTHR30146">
    <property type="entry name" value="LACI-RELATED TRANSCRIPTIONAL REPRESSOR"/>
    <property type="match status" value="1"/>
</dbReference>
<dbReference type="CDD" id="cd06267">
    <property type="entry name" value="PBP1_LacI_sugar_binding-like"/>
    <property type="match status" value="1"/>
</dbReference>
<dbReference type="InterPro" id="IPR046335">
    <property type="entry name" value="LacI/GalR-like_sensor"/>
</dbReference>
<keyword evidence="3" id="KW-0804">Transcription</keyword>
<keyword evidence="2" id="KW-0238">DNA-binding</keyword>
<feature type="domain" description="HTH lacI-type" evidence="4">
    <location>
        <begin position="19"/>
        <end position="74"/>
    </location>
</feature>
<dbReference type="Pfam" id="PF00356">
    <property type="entry name" value="LacI"/>
    <property type="match status" value="1"/>
</dbReference>
<dbReference type="GO" id="GO:0000976">
    <property type="term" value="F:transcription cis-regulatory region binding"/>
    <property type="evidence" value="ECO:0007669"/>
    <property type="project" value="TreeGrafter"/>
</dbReference>
<dbReference type="SMART" id="SM00354">
    <property type="entry name" value="HTH_LACI"/>
    <property type="match status" value="1"/>
</dbReference>
<dbReference type="Pfam" id="PF13377">
    <property type="entry name" value="Peripla_BP_3"/>
    <property type="match status" value="1"/>
</dbReference>
<dbReference type="KEGG" id="abas:ACPOL_1452"/>
<gene>
    <name evidence="5" type="ORF">ACPOL_1452</name>
</gene>
<dbReference type="AlphaFoldDB" id="A0A2Z5FVA7"/>
<dbReference type="Gene3D" id="3.40.50.2300">
    <property type="match status" value="2"/>
</dbReference>
<accession>A0A2Z5FVA7</accession>
<reference evidence="5 6" key="1">
    <citation type="journal article" date="2018" name="Front. Microbiol.">
        <title>Hydrolytic Capabilities as a Key to Environmental Success: Chitinolytic and Cellulolytic Acidobacteria From Acidic Sub-arctic Soils and Boreal Peatlands.</title>
        <authorList>
            <person name="Belova S.E."/>
            <person name="Ravin N.V."/>
            <person name="Pankratov T.A."/>
            <person name="Rakitin A.L."/>
            <person name="Ivanova A.A."/>
            <person name="Beletsky A.V."/>
            <person name="Mardanov A.V."/>
            <person name="Sinninghe Damste J.S."/>
            <person name="Dedysh S.N."/>
        </authorList>
    </citation>
    <scope>NUCLEOTIDE SEQUENCE [LARGE SCALE GENOMIC DNA]</scope>
    <source>
        <strain evidence="5 6">SBC82</strain>
    </source>
</reference>
<evidence type="ECO:0000256" key="1">
    <source>
        <dbReference type="ARBA" id="ARBA00023015"/>
    </source>
</evidence>
<dbReference type="PANTHER" id="PTHR30146:SF109">
    <property type="entry name" value="HTH-TYPE TRANSCRIPTIONAL REGULATOR GALS"/>
    <property type="match status" value="1"/>
</dbReference>
<dbReference type="PROSITE" id="PS50932">
    <property type="entry name" value="HTH_LACI_2"/>
    <property type="match status" value="1"/>
</dbReference>
<dbReference type="EMBL" id="CP030840">
    <property type="protein sequence ID" value="AXC10798.1"/>
    <property type="molecule type" value="Genomic_DNA"/>
</dbReference>
<evidence type="ECO:0000313" key="6">
    <source>
        <dbReference type="Proteomes" id="UP000253606"/>
    </source>
</evidence>
<dbReference type="InterPro" id="IPR028082">
    <property type="entry name" value="Peripla_BP_I"/>
</dbReference>
<sequence>MVKKQVDASPVTQGKRTDLQQLATHLGLSKTTVSFVLNDAPQAQQLSAETRKRVLEAAKKLNYRPSYYARNLRKGSSESIGVIVPEMSEGYFTLVMGGVEEYLLEKHFLYFTTCHYWRPELMKDYPRMLQDRGVEGLLVLNTNVEFESHLPTVAVSGHKTGPLVTNVTLDHVASAQLAIQHLYELGHRRIAFMKGQQYSVDSKFRWKAILDVARDFGLKVPPELTIELQANSWSPELGYFPVKAFITRKQEFSAMFCFNDTAAIGAMRALGEAGLRIPEDVSVIGFDDIMSAAYQRPSLTTIRQPLRAMGTIAARTLLEKIIHPEERFPEEIVMGPELVVRESSGKAKARERTKA</sequence>
<evidence type="ECO:0000256" key="3">
    <source>
        <dbReference type="ARBA" id="ARBA00023163"/>
    </source>
</evidence>
<keyword evidence="6" id="KW-1185">Reference proteome</keyword>
<dbReference type="InterPro" id="IPR000843">
    <property type="entry name" value="HTH_LacI"/>
</dbReference>
<protein>
    <submittedName>
        <fullName evidence="5">Maltose operon transcriptional repressor MalR, LacI family</fullName>
    </submittedName>
</protein>
<proteinExistence type="predicted"/>
<dbReference type="RefSeq" id="WP_114206362.1">
    <property type="nucleotide sequence ID" value="NZ_CP030840.1"/>
</dbReference>
<dbReference type="SUPFAM" id="SSF47413">
    <property type="entry name" value="lambda repressor-like DNA-binding domains"/>
    <property type="match status" value="1"/>
</dbReference>
<dbReference type="OrthoDB" id="110416at2"/>